<evidence type="ECO:0000313" key="3">
    <source>
        <dbReference type="Proteomes" id="UP001595912"/>
    </source>
</evidence>
<protein>
    <submittedName>
        <fullName evidence="2">Helix-turn-helix domain-containing protein</fullName>
    </submittedName>
</protein>
<dbReference type="Gene3D" id="3.40.50.300">
    <property type="entry name" value="P-loop containing nucleotide triphosphate hydrolases"/>
    <property type="match status" value="1"/>
</dbReference>
<reference evidence="3" key="1">
    <citation type="journal article" date="2019" name="Int. J. Syst. Evol. Microbiol.">
        <title>The Global Catalogue of Microorganisms (GCM) 10K type strain sequencing project: providing services to taxonomists for standard genome sequencing and annotation.</title>
        <authorList>
            <consortium name="The Broad Institute Genomics Platform"/>
            <consortium name="The Broad Institute Genome Sequencing Center for Infectious Disease"/>
            <person name="Wu L."/>
            <person name="Ma J."/>
        </authorList>
    </citation>
    <scope>NUCLEOTIDE SEQUENCE [LARGE SCALE GENOMIC DNA]</scope>
    <source>
        <strain evidence="3">CGMCC 4.7152</strain>
    </source>
</reference>
<accession>A0ABV9VTF5</accession>
<proteinExistence type="predicted"/>
<evidence type="ECO:0000313" key="2">
    <source>
        <dbReference type="EMBL" id="MFC4997901.1"/>
    </source>
</evidence>
<dbReference type="PROSITE" id="PS50943">
    <property type="entry name" value="HTH_CROC1"/>
    <property type="match status" value="1"/>
</dbReference>
<dbReference type="InterPro" id="IPR010982">
    <property type="entry name" value="Lambda_DNA-bd_dom_sf"/>
</dbReference>
<dbReference type="Pfam" id="PF01381">
    <property type="entry name" value="HTH_3"/>
    <property type="match status" value="1"/>
</dbReference>
<dbReference type="PANTHER" id="PTHR47691">
    <property type="entry name" value="REGULATOR-RELATED"/>
    <property type="match status" value="1"/>
</dbReference>
<sequence length="373" mass="38419">MTVPSLAALIRAHRKAARATLRELAAASGVSVRAISDMERGQSAAQQRTLDALADALRLGAADRSALAAAAGAVRSAPDGSGVLPRDVPDFTGRAAEVDLLLRCLRDGARVVVHGPPGVGKTALAVHAAARHPGDVLFLDCRGTVPELSSRLRRAGSSDTVPRRLVVLDDVADDRHLAPLLPLADGAAVLVTSRCPLPHTGAAVHVPLPPLETGAAVALLSAITGTAASRATVTVAELCGHLPLALRIAGNRLASRPGWTMAHLADRLADEDRRLSTLSAGDLSVEAALAPSFARLSGPALALSRDLAAAPTRDFDAHRAADLADVTVAAAQAALEEIVYAGLLPPPDAAGRHRFHDLVRIYAASAVPGRALR</sequence>
<name>A0ABV9VTF5_9ACTN</name>
<dbReference type="Gene3D" id="1.10.260.40">
    <property type="entry name" value="lambda repressor-like DNA-binding domains"/>
    <property type="match status" value="1"/>
</dbReference>
<evidence type="ECO:0000259" key="1">
    <source>
        <dbReference type="PROSITE" id="PS50943"/>
    </source>
</evidence>
<gene>
    <name evidence="2" type="ORF">ACFPIJ_08670</name>
</gene>
<dbReference type="InterPro" id="IPR001387">
    <property type="entry name" value="Cro/C1-type_HTH"/>
</dbReference>
<dbReference type="SUPFAM" id="SSF47413">
    <property type="entry name" value="lambda repressor-like DNA-binding domains"/>
    <property type="match status" value="1"/>
</dbReference>
<dbReference type="CDD" id="cd00093">
    <property type="entry name" value="HTH_XRE"/>
    <property type="match status" value="1"/>
</dbReference>
<dbReference type="EMBL" id="JBHSIU010000010">
    <property type="protein sequence ID" value="MFC4997901.1"/>
    <property type="molecule type" value="Genomic_DNA"/>
</dbReference>
<dbReference type="PRINTS" id="PR00364">
    <property type="entry name" value="DISEASERSIST"/>
</dbReference>
<dbReference type="RefSeq" id="WP_380114145.1">
    <property type="nucleotide sequence ID" value="NZ_JBHSIU010000010.1"/>
</dbReference>
<dbReference type="SMART" id="SM00530">
    <property type="entry name" value="HTH_XRE"/>
    <property type="match status" value="1"/>
</dbReference>
<feature type="domain" description="HTH cro/C1-type" evidence="1">
    <location>
        <begin position="10"/>
        <end position="64"/>
    </location>
</feature>
<dbReference type="SUPFAM" id="SSF52540">
    <property type="entry name" value="P-loop containing nucleoside triphosphate hydrolases"/>
    <property type="match status" value="1"/>
</dbReference>
<dbReference type="PANTHER" id="PTHR47691:SF3">
    <property type="entry name" value="HTH-TYPE TRANSCRIPTIONAL REGULATOR RV0890C-RELATED"/>
    <property type="match status" value="1"/>
</dbReference>
<keyword evidence="3" id="KW-1185">Reference proteome</keyword>
<dbReference type="Proteomes" id="UP001595912">
    <property type="component" value="Unassembled WGS sequence"/>
</dbReference>
<organism evidence="2 3">
    <name type="scientific">Dactylosporangium cerinum</name>
    <dbReference type="NCBI Taxonomy" id="1434730"/>
    <lineage>
        <taxon>Bacteria</taxon>
        <taxon>Bacillati</taxon>
        <taxon>Actinomycetota</taxon>
        <taxon>Actinomycetes</taxon>
        <taxon>Micromonosporales</taxon>
        <taxon>Micromonosporaceae</taxon>
        <taxon>Dactylosporangium</taxon>
    </lineage>
</organism>
<dbReference type="InterPro" id="IPR027417">
    <property type="entry name" value="P-loop_NTPase"/>
</dbReference>
<comment type="caution">
    <text evidence="2">The sequence shown here is derived from an EMBL/GenBank/DDBJ whole genome shotgun (WGS) entry which is preliminary data.</text>
</comment>